<accession>A0ACC0H7K6</accession>
<reference evidence="1 2" key="1">
    <citation type="journal article" date="2022" name="Plant J.">
        <title>Chromosome-level genome of Camellia lanceoleosa provides a valuable resource for understanding genome evolution and self-incompatibility.</title>
        <authorList>
            <person name="Gong W."/>
            <person name="Xiao S."/>
            <person name="Wang L."/>
            <person name="Liao Z."/>
            <person name="Chang Y."/>
            <person name="Mo W."/>
            <person name="Hu G."/>
            <person name="Li W."/>
            <person name="Zhao G."/>
            <person name="Zhu H."/>
            <person name="Hu X."/>
            <person name="Ji K."/>
            <person name="Xiang X."/>
            <person name="Song Q."/>
            <person name="Yuan D."/>
            <person name="Jin S."/>
            <person name="Zhang L."/>
        </authorList>
    </citation>
    <scope>NUCLEOTIDE SEQUENCE [LARGE SCALE GENOMIC DNA]</scope>
    <source>
        <strain evidence="1">SQ_2022a</strain>
    </source>
</reference>
<comment type="caution">
    <text evidence="1">The sequence shown here is derived from an EMBL/GenBank/DDBJ whole genome shotgun (WGS) entry which is preliminary data.</text>
</comment>
<gene>
    <name evidence="1" type="ORF">LOK49_LG07G01032</name>
</gene>
<evidence type="ECO:0000313" key="2">
    <source>
        <dbReference type="Proteomes" id="UP001060215"/>
    </source>
</evidence>
<keyword evidence="2" id="KW-1185">Reference proteome</keyword>
<sequence>MGRSSKLLVQGGAPYAQNKAYKYQFIAGGPICLFSQLFIVECGQVLKWTYAYYIMLMNMRRGSSLHLQDEVEPGLECLHQCAKKELQVHLNVDGPLKDSNEFHTKLARLARYWKMEKPMFRKKLSPSDVRTCLEIPRRIALNLPKYEVEGSNGKAEMVMRVRDQTGRNWRFRRGSRRDGRAVTENHREFILHREDGSSTTVSSTSIVRRDALMEQIKALVYRHPDKLYMETTGGKNKGYHAEMTVVTYCRNRKDIDDKSKFRILLISLCLLMHLIWNMYFRDLLPRLVKPGDDGNSGSTAVCDTICLQDIRGNDVPLRNYNGKVVLIVNVASKWQVTLYNLREDMGTKSYEEAIAGLKKLLRTNSSEEVQTWTKGFAPAEDHESTRDEDPCEYNAVGNELGEWIWLSTGDRGYKIRMEDNN</sequence>
<dbReference type="EMBL" id="CM045764">
    <property type="protein sequence ID" value="KAI8009175.1"/>
    <property type="molecule type" value="Genomic_DNA"/>
</dbReference>
<proteinExistence type="predicted"/>
<organism evidence="1 2">
    <name type="scientific">Camellia lanceoleosa</name>
    <dbReference type="NCBI Taxonomy" id="1840588"/>
    <lineage>
        <taxon>Eukaryota</taxon>
        <taxon>Viridiplantae</taxon>
        <taxon>Streptophyta</taxon>
        <taxon>Embryophyta</taxon>
        <taxon>Tracheophyta</taxon>
        <taxon>Spermatophyta</taxon>
        <taxon>Magnoliopsida</taxon>
        <taxon>eudicotyledons</taxon>
        <taxon>Gunneridae</taxon>
        <taxon>Pentapetalae</taxon>
        <taxon>asterids</taxon>
        <taxon>Ericales</taxon>
        <taxon>Theaceae</taxon>
        <taxon>Camellia</taxon>
    </lineage>
</organism>
<dbReference type="Proteomes" id="UP001060215">
    <property type="component" value="Chromosome 7"/>
</dbReference>
<protein>
    <submittedName>
        <fullName evidence="1">E3 ubiquitin-protein ligase ARI8</fullName>
    </submittedName>
</protein>
<name>A0ACC0H7K6_9ERIC</name>
<evidence type="ECO:0000313" key="1">
    <source>
        <dbReference type="EMBL" id="KAI8009175.1"/>
    </source>
</evidence>